<protein>
    <recommendedName>
        <fullName evidence="1">Tail specific protease domain-containing protein</fullName>
    </recommendedName>
</protein>
<dbReference type="SMART" id="SM00245">
    <property type="entry name" value="TSPc"/>
    <property type="match status" value="1"/>
</dbReference>
<dbReference type="PANTHER" id="PTHR32060">
    <property type="entry name" value="TAIL-SPECIFIC PROTEASE"/>
    <property type="match status" value="1"/>
</dbReference>
<evidence type="ECO:0000259" key="1">
    <source>
        <dbReference type="SMART" id="SM00245"/>
    </source>
</evidence>
<gene>
    <name evidence="2" type="ORF">GGR89_002534</name>
</gene>
<organism evidence="2 3">
    <name type="scientific">Sphingomonas trueperi</name>
    <dbReference type="NCBI Taxonomy" id="53317"/>
    <lineage>
        <taxon>Bacteria</taxon>
        <taxon>Pseudomonadati</taxon>
        <taxon>Pseudomonadota</taxon>
        <taxon>Alphaproteobacteria</taxon>
        <taxon>Sphingomonadales</taxon>
        <taxon>Sphingomonadaceae</taxon>
        <taxon>Sphingomonas</taxon>
    </lineage>
</organism>
<dbReference type="EMBL" id="JAATJB010000007">
    <property type="protein sequence ID" value="NJB98203.1"/>
    <property type="molecule type" value="Genomic_DNA"/>
</dbReference>
<keyword evidence="3" id="KW-1185">Reference proteome</keyword>
<dbReference type="PANTHER" id="PTHR32060:SF22">
    <property type="entry name" value="CARBOXYL-TERMINAL-PROCESSING PEPTIDASE 3, CHLOROPLASTIC"/>
    <property type="match status" value="1"/>
</dbReference>
<sequence length="480" mass="51611">MDAQSLHAVEDAACAAPAEDADRLLIDRALRAFDQICVHLPDRRAQGIDPLARLRALAANPPAPRTHLYRALMGVFAAFGDRHTRLVLPPAESQRFAALPFTVAACWDQGGMTLLVTGSADPRLRRGDRLHAWNGQPIVAALDAHGTGQLGANSEARRAKAIQTLTIRPLGLLPPPEEQAVAIEVETASGARSMTVEWQVASAEELARACAAWIPPEPDFEAVTGDLRHRRIATPGGDIGWIRIASLQAPADPFLPMLAEVLDRQPRTGVVIDLRGCEEGFVQTGERMLGLFTDRPITPLGFALRSTDWMRDLANHCAALAPWREPIEAARRAGTSHTATRPLTPSPTIGPHVRPYPGPVIVLVDAHTYSTAEMFAAGVQDHRIGKVIGVAPRTGGGGGAAWSQQLIHRLSGDPLFAPDEDAASLRVAVLRCHRTGAQAGRPIEGGGVVPDAVHALTRRDLLEGEADLIERVIHECKMMQ</sequence>
<dbReference type="InterPro" id="IPR005151">
    <property type="entry name" value="Tail-specific_protease"/>
</dbReference>
<evidence type="ECO:0000313" key="2">
    <source>
        <dbReference type="EMBL" id="NJB98203.1"/>
    </source>
</evidence>
<dbReference type="GO" id="GO:0006508">
    <property type="term" value="P:proteolysis"/>
    <property type="evidence" value="ECO:0007669"/>
    <property type="project" value="InterPro"/>
</dbReference>
<feature type="domain" description="Tail specific protease" evidence="1">
    <location>
        <begin position="215"/>
        <end position="455"/>
    </location>
</feature>
<accession>A0A7X5Y054</accession>
<dbReference type="InterPro" id="IPR029045">
    <property type="entry name" value="ClpP/crotonase-like_dom_sf"/>
</dbReference>
<dbReference type="AlphaFoldDB" id="A0A7X5Y054"/>
<evidence type="ECO:0000313" key="3">
    <source>
        <dbReference type="Proteomes" id="UP000531251"/>
    </source>
</evidence>
<dbReference type="RefSeq" id="WP_125976731.1">
    <property type="nucleotide sequence ID" value="NZ_BAAADY010000003.1"/>
</dbReference>
<dbReference type="Pfam" id="PF03572">
    <property type="entry name" value="Peptidase_S41"/>
    <property type="match status" value="1"/>
</dbReference>
<name>A0A7X5Y054_9SPHN</name>
<dbReference type="GO" id="GO:0008236">
    <property type="term" value="F:serine-type peptidase activity"/>
    <property type="evidence" value="ECO:0007669"/>
    <property type="project" value="InterPro"/>
</dbReference>
<dbReference type="Proteomes" id="UP000531251">
    <property type="component" value="Unassembled WGS sequence"/>
</dbReference>
<comment type="caution">
    <text evidence="2">The sequence shown here is derived from an EMBL/GenBank/DDBJ whole genome shotgun (WGS) entry which is preliminary data.</text>
</comment>
<dbReference type="SUPFAM" id="SSF52096">
    <property type="entry name" value="ClpP/crotonase"/>
    <property type="match status" value="1"/>
</dbReference>
<dbReference type="GO" id="GO:0004175">
    <property type="term" value="F:endopeptidase activity"/>
    <property type="evidence" value="ECO:0007669"/>
    <property type="project" value="TreeGrafter"/>
</dbReference>
<proteinExistence type="predicted"/>
<dbReference type="Gene3D" id="3.90.226.10">
    <property type="entry name" value="2-enoyl-CoA Hydratase, Chain A, domain 1"/>
    <property type="match status" value="1"/>
</dbReference>
<reference evidence="2 3" key="1">
    <citation type="submission" date="2020-03" db="EMBL/GenBank/DDBJ databases">
        <title>Genomic Encyclopedia of Type Strains, Phase IV (KMG-IV): sequencing the most valuable type-strain genomes for metagenomic binning, comparative biology and taxonomic classification.</title>
        <authorList>
            <person name="Goeker M."/>
        </authorList>
    </citation>
    <scope>NUCLEOTIDE SEQUENCE [LARGE SCALE GENOMIC DNA]</scope>
    <source>
        <strain evidence="2 3">DSM 7225</strain>
    </source>
</reference>